<dbReference type="OrthoDB" id="6019893at2759"/>
<dbReference type="Gene3D" id="3.30.450.200">
    <property type="match status" value="1"/>
</dbReference>
<feature type="compositionally biased region" description="Polar residues" evidence="4">
    <location>
        <begin position="217"/>
        <end position="236"/>
    </location>
</feature>
<dbReference type="InterPro" id="IPR001194">
    <property type="entry name" value="cDENN_dom"/>
</dbReference>
<dbReference type="InterPro" id="IPR043153">
    <property type="entry name" value="DENN_C"/>
</dbReference>
<accession>A0A6A5XM09</accession>
<feature type="region of interest" description="Disordered" evidence="4">
    <location>
        <begin position="742"/>
        <end position="770"/>
    </location>
</feature>
<dbReference type="InterPro" id="IPR037516">
    <property type="entry name" value="Tripartite_DENN"/>
</dbReference>
<keyword evidence="1" id="KW-0479">Metal-binding</keyword>
<name>A0A6A5XM09_9PLEO</name>
<evidence type="ECO:0000259" key="6">
    <source>
        <dbReference type="PROSITE" id="PS50211"/>
    </source>
</evidence>
<dbReference type="Gene3D" id="3.40.50.11500">
    <property type="match status" value="1"/>
</dbReference>
<dbReference type="InterPro" id="IPR046349">
    <property type="entry name" value="C1-like_sf"/>
</dbReference>
<dbReference type="RefSeq" id="XP_033382180.1">
    <property type="nucleotide sequence ID" value="XM_033530046.1"/>
</dbReference>
<evidence type="ECO:0000313" key="8">
    <source>
        <dbReference type="Proteomes" id="UP000799778"/>
    </source>
</evidence>
<dbReference type="PANTHER" id="PTHR12296:SF21">
    <property type="entry name" value="DENN DOMAIN-CONTAINING PROTEIN 3"/>
    <property type="match status" value="1"/>
</dbReference>
<dbReference type="PROSITE" id="PS50081">
    <property type="entry name" value="ZF_DAG_PE_2"/>
    <property type="match status" value="1"/>
</dbReference>
<keyword evidence="3" id="KW-0175">Coiled coil</keyword>
<proteinExistence type="predicted"/>
<dbReference type="SMART" id="SM00800">
    <property type="entry name" value="uDENN"/>
    <property type="match status" value="1"/>
</dbReference>
<feature type="domain" description="UDENN" evidence="6">
    <location>
        <begin position="253"/>
        <end position="1036"/>
    </location>
</feature>
<evidence type="ECO:0000313" key="7">
    <source>
        <dbReference type="EMBL" id="KAF2013841.1"/>
    </source>
</evidence>
<evidence type="ECO:0000256" key="4">
    <source>
        <dbReference type="SAM" id="MobiDB-lite"/>
    </source>
</evidence>
<dbReference type="Proteomes" id="UP000799778">
    <property type="component" value="Unassembled WGS sequence"/>
</dbReference>
<dbReference type="InterPro" id="IPR005112">
    <property type="entry name" value="dDENN_dom"/>
</dbReference>
<dbReference type="InterPro" id="IPR002219">
    <property type="entry name" value="PKC_DAG/PE"/>
</dbReference>
<feature type="region of interest" description="Disordered" evidence="4">
    <location>
        <begin position="1127"/>
        <end position="1161"/>
    </location>
</feature>
<reference evidence="7" key="1">
    <citation type="journal article" date="2020" name="Stud. Mycol.">
        <title>101 Dothideomycetes genomes: a test case for predicting lifestyles and emergence of pathogens.</title>
        <authorList>
            <person name="Haridas S."/>
            <person name="Albert R."/>
            <person name="Binder M."/>
            <person name="Bloem J."/>
            <person name="Labutti K."/>
            <person name="Salamov A."/>
            <person name="Andreopoulos B."/>
            <person name="Baker S."/>
            <person name="Barry K."/>
            <person name="Bills G."/>
            <person name="Bluhm B."/>
            <person name="Cannon C."/>
            <person name="Castanera R."/>
            <person name="Culley D."/>
            <person name="Daum C."/>
            <person name="Ezra D."/>
            <person name="Gonzalez J."/>
            <person name="Henrissat B."/>
            <person name="Kuo A."/>
            <person name="Liang C."/>
            <person name="Lipzen A."/>
            <person name="Lutzoni F."/>
            <person name="Magnuson J."/>
            <person name="Mondo S."/>
            <person name="Nolan M."/>
            <person name="Ohm R."/>
            <person name="Pangilinan J."/>
            <person name="Park H.-J."/>
            <person name="Ramirez L."/>
            <person name="Alfaro M."/>
            <person name="Sun H."/>
            <person name="Tritt A."/>
            <person name="Yoshinaga Y."/>
            <person name="Zwiers L.-H."/>
            <person name="Turgeon B."/>
            <person name="Goodwin S."/>
            <person name="Spatafora J."/>
            <person name="Crous P."/>
            <person name="Grigoriev I."/>
        </authorList>
    </citation>
    <scope>NUCLEOTIDE SEQUENCE</scope>
    <source>
        <strain evidence="7">CBS 175.79</strain>
    </source>
</reference>
<feature type="region of interest" description="Disordered" evidence="4">
    <location>
        <begin position="177"/>
        <end position="260"/>
    </location>
</feature>
<dbReference type="SMART" id="SM00799">
    <property type="entry name" value="DENN"/>
    <property type="match status" value="1"/>
</dbReference>
<dbReference type="AlphaFoldDB" id="A0A6A5XM09"/>
<feature type="compositionally biased region" description="Polar residues" evidence="4">
    <location>
        <begin position="127"/>
        <end position="138"/>
    </location>
</feature>
<feature type="compositionally biased region" description="Polar residues" evidence="4">
    <location>
        <begin position="742"/>
        <end position="756"/>
    </location>
</feature>
<feature type="domain" description="Phorbol-ester/DAG-type" evidence="5">
    <location>
        <begin position="903"/>
        <end position="950"/>
    </location>
</feature>
<dbReference type="InterPro" id="IPR005113">
    <property type="entry name" value="uDENN_dom"/>
</dbReference>
<dbReference type="PANTHER" id="PTHR12296">
    <property type="entry name" value="DENN DOMAIN-CONTAINING PROTEIN 4"/>
    <property type="match status" value="1"/>
</dbReference>
<feature type="coiled-coil region" evidence="3">
    <location>
        <begin position="392"/>
        <end position="419"/>
    </location>
</feature>
<dbReference type="Pfam" id="PF03456">
    <property type="entry name" value="uDENN"/>
    <property type="match status" value="1"/>
</dbReference>
<gene>
    <name evidence="7" type="ORF">BU24DRAFT_434746</name>
</gene>
<organism evidence="7 8">
    <name type="scientific">Aaosphaeria arxii CBS 175.79</name>
    <dbReference type="NCBI Taxonomy" id="1450172"/>
    <lineage>
        <taxon>Eukaryota</taxon>
        <taxon>Fungi</taxon>
        <taxon>Dikarya</taxon>
        <taxon>Ascomycota</taxon>
        <taxon>Pezizomycotina</taxon>
        <taxon>Dothideomycetes</taxon>
        <taxon>Pleosporomycetidae</taxon>
        <taxon>Pleosporales</taxon>
        <taxon>Pleosporales incertae sedis</taxon>
        <taxon>Aaosphaeria</taxon>
    </lineage>
</organism>
<keyword evidence="8" id="KW-1185">Reference proteome</keyword>
<dbReference type="GO" id="GO:0032483">
    <property type="term" value="P:regulation of Rab protein signal transduction"/>
    <property type="evidence" value="ECO:0007669"/>
    <property type="project" value="TreeGrafter"/>
</dbReference>
<dbReference type="GO" id="GO:0046872">
    <property type="term" value="F:metal ion binding"/>
    <property type="evidence" value="ECO:0007669"/>
    <property type="project" value="UniProtKB-KW"/>
</dbReference>
<dbReference type="Pfam" id="PF03455">
    <property type="entry name" value="dDENN"/>
    <property type="match status" value="1"/>
</dbReference>
<dbReference type="SMART" id="SM00801">
    <property type="entry name" value="dDENN"/>
    <property type="match status" value="1"/>
</dbReference>
<dbReference type="GeneID" id="54287443"/>
<dbReference type="SUPFAM" id="SSF57889">
    <property type="entry name" value="Cysteine-rich domain"/>
    <property type="match status" value="1"/>
</dbReference>
<dbReference type="Pfam" id="PF02141">
    <property type="entry name" value="DENN"/>
    <property type="match status" value="1"/>
</dbReference>
<feature type="compositionally biased region" description="Basic and acidic residues" evidence="4">
    <location>
        <begin position="81"/>
        <end position="92"/>
    </location>
</feature>
<keyword evidence="2" id="KW-0862">Zinc</keyword>
<dbReference type="EMBL" id="ML978071">
    <property type="protein sequence ID" value="KAF2013841.1"/>
    <property type="molecule type" value="Genomic_DNA"/>
</dbReference>
<evidence type="ECO:0000259" key="5">
    <source>
        <dbReference type="PROSITE" id="PS50081"/>
    </source>
</evidence>
<evidence type="ECO:0000256" key="3">
    <source>
        <dbReference type="SAM" id="Coils"/>
    </source>
</evidence>
<sequence>MDGAVRVVVRCALQGSSTQRRTGASTTTTSDGSSAPLADYFFISGIESSQVYDERLQPTGLPSPLSSPPAIDVDETIEEDRALETDPIRPKSQEGLSNGDSIKRKSGRLSFDNRNSVGTIIGPEPKQSASNRSSTTIKGVQIGGSGLNDVDFDNALRKFASERDTFLEEIQFTAAGVAQQNRPTRSSRPKPQRIQHAPEDGGGNLKAGVGSIRRRLSTMQSSLKRQPSMARQASVRTSKRLSGYNSVIPAPQPFNQSPNMHPLLRRYEPVLLDRYPPKNMVEEMKRRHPFPDYVPMFAFPNDVNVVSSDERPKTSWHGFAMTNGDNSKLYGICMIVWLPLNLTAAEGLERQCEEWRRLHMNAEERELASSLGERLALERAKLSRLLAMLPTIAYESEERENLEEEISAVEEKIGLMTDLLRPVRHGAASKIEGLTDGDTGLWIPRAYGVMGRDASLTPFWKEWLKAVVVPMTDGVVMRIPPSSPRIGMWQPLERYVINLCAEALSPMTSITQVEVAVRELRLYARKEAVNELPGSRNIDIYGLFRCLSIPNIVSLFEYVLQESRIILLSSHTAMLHLASMAITNLIYPFKWHGVFIPVLPARLVQTIEAPCPYIVGIERRYEPADYPDDEYVLVDLDNDSIVSNGPAPVALPRQQRRKLTALLQHSAPHHTRFGVPTGPPAYAIGSFPHDAFCSENPNVFSHRAHPNTISTYVGLNSTSFGSYGPTNARPLIYNAFLQSSAQSRGNDRPSTATTVKNFEHSPPSPRVSPISQVFPPLPSTPISRSDSAFALQANLREKRSGHFETASRRSSSVSTSFPWSITAFLRAERQFGFDRKPTMRRPSQPFLGHAPSMSTSSLSHELHAPSAYAPSVYAQSTLAASTIMPGMAMQPVRNTDTTLWQEGHCLQWRHYEDKAACSVCEEKSDEGMYRCSGCSTYAHRRCAPTISLVCPAAFRPDQVRASFVRCFASLLYTYRRYLVPASGDQKKSGLIYHFKMDEFMKSMPNENMQYMVMLQQTQGLNEFIHERESKRPDDPSIKLFDEIILAKRNRGKSSFFHKAKVDFLSDTTDHLWRTAAANPPSSRFPGDYRTIIKRSKFPRSFDSLQSTNLLPVPAKLDPTLMKEPRVIQGVPRIPQSKARRKPIPSMLGPNALLPKTPPSSS</sequence>
<protein>
    <submittedName>
        <fullName evidence="7">DDENN domain-containing protein</fullName>
    </submittedName>
</protein>
<dbReference type="GO" id="GO:0031410">
    <property type="term" value="C:cytoplasmic vesicle"/>
    <property type="evidence" value="ECO:0007669"/>
    <property type="project" value="TreeGrafter"/>
</dbReference>
<dbReference type="InterPro" id="IPR051696">
    <property type="entry name" value="DENN_Domain_GEFs"/>
</dbReference>
<evidence type="ECO:0000256" key="2">
    <source>
        <dbReference type="ARBA" id="ARBA00022833"/>
    </source>
</evidence>
<dbReference type="PROSITE" id="PS50211">
    <property type="entry name" value="DENN"/>
    <property type="match status" value="1"/>
</dbReference>
<dbReference type="CDD" id="cd00029">
    <property type="entry name" value="C1"/>
    <property type="match status" value="1"/>
</dbReference>
<evidence type="ECO:0000256" key="1">
    <source>
        <dbReference type="ARBA" id="ARBA00022723"/>
    </source>
</evidence>
<feature type="region of interest" description="Disordered" evidence="4">
    <location>
        <begin position="81"/>
        <end position="144"/>
    </location>
</feature>